<evidence type="ECO:0000256" key="1">
    <source>
        <dbReference type="ARBA" id="ARBA00000022"/>
    </source>
</evidence>
<dbReference type="Gene3D" id="1.10.357.40">
    <property type="entry name" value="YbiA-like"/>
    <property type="match status" value="1"/>
</dbReference>
<comment type="catalytic activity">
    <reaction evidence="1">
        <text>5-amino-6-(5-phospho-D-ribosylamino)uracil + H2O = 5,6-diaminouracil + D-ribose 5-phosphate</text>
        <dbReference type="Rhea" id="RHEA:55020"/>
        <dbReference type="ChEBI" id="CHEBI:15377"/>
        <dbReference type="ChEBI" id="CHEBI:46252"/>
        <dbReference type="ChEBI" id="CHEBI:58453"/>
        <dbReference type="ChEBI" id="CHEBI:78346"/>
    </reaction>
</comment>
<proteinExistence type="predicted"/>
<dbReference type="RefSeq" id="WP_380050361.1">
    <property type="nucleotide sequence ID" value="NZ_JBHLTC010000028.1"/>
</dbReference>
<dbReference type="EMBL" id="JBHLTC010000028">
    <property type="protein sequence ID" value="MFC0626579.1"/>
    <property type="molecule type" value="Genomic_DNA"/>
</dbReference>
<dbReference type="InterPro" id="IPR037238">
    <property type="entry name" value="YbiA-like_sf"/>
</dbReference>
<protein>
    <submittedName>
        <fullName evidence="4">NADAR family protein</fullName>
    </submittedName>
</protein>
<accession>A0ABV6QPK2</accession>
<dbReference type="Pfam" id="PF08719">
    <property type="entry name" value="NADAR"/>
    <property type="match status" value="1"/>
</dbReference>
<feature type="domain" description="NADAR" evidence="3">
    <location>
        <begin position="20"/>
        <end position="177"/>
    </location>
</feature>
<evidence type="ECO:0000313" key="4">
    <source>
        <dbReference type="EMBL" id="MFC0626579.1"/>
    </source>
</evidence>
<dbReference type="Proteomes" id="UP001589890">
    <property type="component" value="Unassembled WGS sequence"/>
</dbReference>
<dbReference type="CDD" id="cd15457">
    <property type="entry name" value="NADAR"/>
    <property type="match status" value="1"/>
</dbReference>
<dbReference type="SUPFAM" id="SSF143990">
    <property type="entry name" value="YbiA-like"/>
    <property type="match status" value="1"/>
</dbReference>
<gene>
    <name evidence="4" type="ORF">ACFFGN_21045</name>
</gene>
<comment type="caution">
    <text evidence="4">The sequence shown here is derived from an EMBL/GenBank/DDBJ whole genome shotgun (WGS) entry which is preliminary data.</text>
</comment>
<sequence>MIPRSVAELIASGRRDFVHFWGETPRSPGVLDESCLSQWWRAPFTVDGLVYPTAEHWMMAAKARLFGDAEAETKILAAGHPREAKDLGRTVRGFDRERWLEHRVPIVAEGNLHKFGQHHDLRAFLRGTGDRILVEASPVDLIWGIGHAADQPGASDPTQWRGLNLLGFALMAVRDRLALAA</sequence>
<comment type="catalytic activity">
    <reaction evidence="2">
        <text>2,5-diamino-6-hydroxy-4-(5-phosphoribosylamino)-pyrimidine + H2O = 2,5,6-triamino-4-hydroxypyrimidine + D-ribose 5-phosphate</text>
        <dbReference type="Rhea" id="RHEA:23436"/>
        <dbReference type="ChEBI" id="CHEBI:15377"/>
        <dbReference type="ChEBI" id="CHEBI:58614"/>
        <dbReference type="ChEBI" id="CHEBI:78346"/>
        <dbReference type="ChEBI" id="CHEBI:137796"/>
    </reaction>
</comment>
<name>A0ABV6QPK2_9ACTN</name>
<keyword evidence="5" id="KW-1185">Reference proteome</keyword>
<evidence type="ECO:0000256" key="2">
    <source>
        <dbReference type="ARBA" id="ARBA00000751"/>
    </source>
</evidence>
<reference evidence="4 5" key="1">
    <citation type="submission" date="2024-09" db="EMBL/GenBank/DDBJ databases">
        <authorList>
            <person name="Sun Q."/>
            <person name="Mori K."/>
        </authorList>
    </citation>
    <scope>NUCLEOTIDE SEQUENCE [LARGE SCALE GENOMIC DNA]</scope>
    <source>
        <strain evidence="4 5">CGMCC 1.15906</strain>
    </source>
</reference>
<evidence type="ECO:0000313" key="5">
    <source>
        <dbReference type="Proteomes" id="UP001589890"/>
    </source>
</evidence>
<dbReference type="NCBIfam" id="TIGR02464">
    <property type="entry name" value="ribofla_fusion"/>
    <property type="match status" value="1"/>
</dbReference>
<evidence type="ECO:0000259" key="3">
    <source>
        <dbReference type="Pfam" id="PF08719"/>
    </source>
</evidence>
<dbReference type="InterPro" id="IPR012816">
    <property type="entry name" value="NADAR"/>
</dbReference>
<organism evidence="4 5">
    <name type="scientific">Kribbella deserti</name>
    <dbReference type="NCBI Taxonomy" id="1926257"/>
    <lineage>
        <taxon>Bacteria</taxon>
        <taxon>Bacillati</taxon>
        <taxon>Actinomycetota</taxon>
        <taxon>Actinomycetes</taxon>
        <taxon>Propionibacteriales</taxon>
        <taxon>Kribbellaceae</taxon>
        <taxon>Kribbella</taxon>
    </lineage>
</organism>